<dbReference type="RefSeq" id="WP_256398646.1">
    <property type="nucleotide sequence ID" value="NZ_JANHJR010000001.1"/>
</dbReference>
<reference evidence="2 3" key="1">
    <citation type="journal article" date="2019" name="Int. J. Syst. Evol. Microbiol.">
        <title>The Global Catalogue of Microorganisms (GCM) 10K type strain sequencing project: providing services to taxonomists for standard genome sequencing and annotation.</title>
        <authorList>
            <consortium name="The Broad Institute Genomics Platform"/>
            <consortium name="The Broad Institute Genome Sequencing Center for Infectious Disease"/>
            <person name="Wu L."/>
            <person name="Ma J."/>
        </authorList>
    </citation>
    <scope>NUCLEOTIDE SEQUENCE [LARGE SCALE GENOMIC DNA]</scope>
    <source>
        <strain evidence="2 3">CGMCC 1.10390</strain>
    </source>
</reference>
<proteinExistence type="predicted"/>
<dbReference type="Pfam" id="PF00091">
    <property type="entry name" value="Tubulin"/>
    <property type="match status" value="1"/>
</dbReference>
<dbReference type="Proteomes" id="UP001597034">
    <property type="component" value="Unassembled WGS sequence"/>
</dbReference>
<feature type="domain" description="Tubulin/FtsZ GTPase" evidence="1">
    <location>
        <begin position="37"/>
        <end position="224"/>
    </location>
</feature>
<dbReference type="SMART" id="SM00864">
    <property type="entry name" value="Tubulin"/>
    <property type="match status" value="1"/>
</dbReference>
<dbReference type="SUPFAM" id="SSF52490">
    <property type="entry name" value="Tubulin nucleotide-binding domain-like"/>
    <property type="match status" value="1"/>
</dbReference>
<gene>
    <name evidence="2" type="ORF">ACFSBL_09070</name>
</gene>
<protein>
    <recommendedName>
        <fullName evidence="1">Tubulin/FtsZ GTPase domain-containing protein</fullName>
    </recommendedName>
</protein>
<dbReference type="Gene3D" id="3.40.50.1440">
    <property type="entry name" value="Tubulin/FtsZ, GTPase domain"/>
    <property type="match status" value="1"/>
</dbReference>
<evidence type="ECO:0000259" key="1">
    <source>
        <dbReference type="SMART" id="SM00864"/>
    </source>
</evidence>
<dbReference type="AlphaFoldDB" id="A0ABD6DL87"/>
<keyword evidence="3" id="KW-1185">Reference proteome</keyword>
<sequence length="399" mass="44228">MSRGQYTRWAVIASGEGGGRIASQFFNRSENPGIEDRILVMNTNRNDIRNTIDRIDASITDADDIGENHALEFGDKQGAGNSYYYGRQAAEQDLDRITNHIKQTFNTADAFLYVATLGGGTGNGSIPFVVDQFKEGLTVSESEPWMDSVIHVAMAVWPYYWEPDQRHFNAVSGLSRLLRNRDGGQNADMVMLAANSHLDGENGSDYDRVNELIIEAVDLMIGAGRETHGVIDVEDLVTIPRQYGSYHFTPAVATEMNGDIYELEYMFDKAAENPFVPMDVATSQIVFPVVRAPESMIQNGDITEPEVYQAFNQWQNKHDLSVAGQASLTPKRGRGSDVDVLLLLGGFDLSPLLNHSMDQYEQVRDNLARGNTAGAEGLTEREVQTVLDNLADYRDQNEG</sequence>
<evidence type="ECO:0000313" key="2">
    <source>
        <dbReference type="EMBL" id="MFD1645833.1"/>
    </source>
</evidence>
<organism evidence="2 3">
    <name type="scientific">Haloarchaeobius litoreus</name>
    <dbReference type="NCBI Taxonomy" id="755306"/>
    <lineage>
        <taxon>Archaea</taxon>
        <taxon>Methanobacteriati</taxon>
        <taxon>Methanobacteriota</taxon>
        <taxon>Stenosarchaea group</taxon>
        <taxon>Halobacteria</taxon>
        <taxon>Halobacteriales</taxon>
        <taxon>Halorubellaceae</taxon>
        <taxon>Haloarchaeobius</taxon>
    </lineage>
</organism>
<dbReference type="InterPro" id="IPR036525">
    <property type="entry name" value="Tubulin/FtsZ_GTPase_sf"/>
</dbReference>
<dbReference type="EMBL" id="JBHUDO010000002">
    <property type="protein sequence ID" value="MFD1645833.1"/>
    <property type="molecule type" value="Genomic_DNA"/>
</dbReference>
<comment type="caution">
    <text evidence="2">The sequence shown here is derived from an EMBL/GenBank/DDBJ whole genome shotgun (WGS) entry which is preliminary data.</text>
</comment>
<dbReference type="InterPro" id="IPR003008">
    <property type="entry name" value="Tubulin_FtsZ_GTPase"/>
</dbReference>
<evidence type="ECO:0000313" key="3">
    <source>
        <dbReference type="Proteomes" id="UP001597034"/>
    </source>
</evidence>
<name>A0ABD6DL87_9EURY</name>
<accession>A0ABD6DL87</accession>